<dbReference type="Gene3D" id="3.90.1410.10">
    <property type="entry name" value="set domain protein methyltransferase, domain 1"/>
    <property type="match status" value="1"/>
</dbReference>
<dbReference type="PANTHER" id="PTHR13271">
    <property type="entry name" value="UNCHARACTERIZED PUTATIVE METHYLTRANSFERASE"/>
    <property type="match status" value="1"/>
</dbReference>
<dbReference type="InterPro" id="IPR015353">
    <property type="entry name" value="Rubisco_LSMT_subst-bd"/>
</dbReference>
<dbReference type="FunFam" id="3.90.1410.10:FF:000005">
    <property type="entry name" value="Ribulose-1,5 bisphosphate carboxylase/oxygenase large subunit N-methyltransferase, chloroplastic"/>
    <property type="match status" value="1"/>
</dbReference>
<gene>
    <name evidence="5" type="ORF">K2173_020484</name>
</gene>
<keyword evidence="1" id="KW-0489">Methyltransferase</keyword>
<evidence type="ECO:0000313" key="5">
    <source>
        <dbReference type="EMBL" id="KAJ8765968.1"/>
    </source>
</evidence>
<sequence length="456" mass="51404">MFLSSSSLTKHCWCLRHFSANIKFSSSSSKPRLLNHQDKDCEDFLPWLERKAGVQVSSKVYIGKSAHGRSLFAAEDIRAGECILQVPYNVQVSPDCLLPKVRTLLENEVGNVAKLAVVLLVEQNIGLESEWAPYTSRLPQPGDIHSTIFWSERELEMIRQSSLYQETMKQNAQIERDFSTIKLVLDRFYGIFEGVTLRDFKHAHALVGSRAWGSSKGASLIPLADFLNHQADSEAFVLNDEDMQVSEVIADHDYAAHEEVFISYGKFSNSTLLLEYGFALPYNKHEEVQISIPHHDLLPKMKFEILQGHLFPVTNDANVFKTSGNSFTIKEVKSVEGKGKGLPQSLRAFARVLSCTSHQELEDLTKEAAETDGRLARRPLKDISREIQAHEILLSRFSQLIGEYNASIESLEKICSVPTCENFATRRKMALNLLNGELRVLESASAWLKNYCATLH</sequence>
<organism evidence="5 6">
    <name type="scientific">Erythroxylum novogranatense</name>
    <dbReference type="NCBI Taxonomy" id="1862640"/>
    <lineage>
        <taxon>Eukaryota</taxon>
        <taxon>Viridiplantae</taxon>
        <taxon>Streptophyta</taxon>
        <taxon>Embryophyta</taxon>
        <taxon>Tracheophyta</taxon>
        <taxon>Spermatophyta</taxon>
        <taxon>Magnoliopsida</taxon>
        <taxon>eudicotyledons</taxon>
        <taxon>Gunneridae</taxon>
        <taxon>Pentapetalae</taxon>
        <taxon>rosids</taxon>
        <taxon>fabids</taxon>
        <taxon>Malpighiales</taxon>
        <taxon>Erythroxylaceae</taxon>
        <taxon>Erythroxylum</taxon>
    </lineage>
</organism>
<dbReference type="SUPFAM" id="SSF81822">
    <property type="entry name" value="RuBisCo LSMT C-terminal, substrate-binding domain"/>
    <property type="match status" value="1"/>
</dbReference>
<protein>
    <recommendedName>
        <fullName evidence="4">SET domain-containing protein</fullName>
    </recommendedName>
</protein>
<dbReference type="AlphaFoldDB" id="A0AAV8TIB8"/>
<dbReference type="InterPro" id="IPR001214">
    <property type="entry name" value="SET_dom"/>
</dbReference>
<feature type="domain" description="SET" evidence="4">
    <location>
        <begin position="58"/>
        <end position="265"/>
    </location>
</feature>
<keyword evidence="3" id="KW-0949">S-adenosyl-L-methionine</keyword>
<keyword evidence="6" id="KW-1185">Reference proteome</keyword>
<dbReference type="GO" id="GO:0032259">
    <property type="term" value="P:methylation"/>
    <property type="evidence" value="ECO:0007669"/>
    <property type="project" value="UniProtKB-KW"/>
</dbReference>
<evidence type="ECO:0000256" key="1">
    <source>
        <dbReference type="ARBA" id="ARBA00022603"/>
    </source>
</evidence>
<evidence type="ECO:0000259" key="4">
    <source>
        <dbReference type="PROSITE" id="PS50280"/>
    </source>
</evidence>
<dbReference type="Pfam" id="PF09273">
    <property type="entry name" value="Rubis-subs-bind"/>
    <property type="match status" value="1"/>
</dbReference>
<dbReference type="PANTHER" id="PTHR13271:SF134">
    <property type="entry name" value="OS01G0976450 PROTEIN"/>
    <property type="match status" value="1"/>
</dbReference>
<dbReference type="InterPro" id="IPR046341">
    <property type="entry name" value="SET_dom_sf"/>
</dbReference>
<dbReference type="Gene3D" id="3.90.1420.10">
    <property type="entry name" value="Rubisco LSMT, substrate-binding domain"/>
    <property type="match status" value="1"/>
</dbReference>
<name>A0AAV8TIB8_9ROSI</name>
<keyword evidence="2" id="KW-0808">Transferase</keyword>
<dbReference type="EMBL" id="JAIWQS010000005">
    <property type="protein sequence ID" value="KAJ8765968.1"/>
    <property type="molecule type" value="Genomic_DNA"/>
</dbReference>
<accession>A0AAV8TIB8</accession>
<dbReference type="InterPro" id="IPR050600">
    <property type="entry name" value="SETD3_SETD6_MTase"/>
</dbReference>
<dbReference type="Pfam" id="PF00856">
    <property type="entry name" value="SET"/>
    <property type="match status" value="1"/>
</dbReference>
<evidence type="ECO:0000313" key="6">
    <source>
        <dbReference type="Proteomes" id="UP001159364"/>
    </source>
</evidence>
<comment type="caution">
    <text evidence="5">The sequence shown here is derived from an EMBL/GenBank/DDBJ whole genome shotgun (WGS) entry which is preliminary data.</text>
</comment>
<dbReference type="InterPro" id="IPR036464">
    <property type="entry name" value="Rubisco_LSMT_subst-bd_sf"/>
</dbReference>
<evidence type="ECO:0000256" key="2">
    <source>
        <dbReference type="ARBA" id="ARBA00022679"/>
    </source>
</evidence>
<dbReference type="PROSITE" id="PS50280">
    <property type="entry name" value="SET"/>
    <property type="match status" value="1"/>
</dbReference>
<dbReference type="SUPFAM" id="SSF82199">
    <property type="entry name" value="SET domain"/>
    <property type="match status" value="1"/>
</dbReference>
<reference evidence="5 6" key="1">
    <citation type="submission" date="2021-09" db="EMBL/GenBank/DDBJ databases">
        <title>Genomic insights and catalytic innovation underlie evolution of tropane alkaloids biosynthesis.</title>
        <authorList>
            <person name="Wang Y.-J."/>
            <person name="Tian T."/>
            <person name="Huang J.-P."/>
            <person name="Huang S.-X."/>
        </authorList>
    </citation>
    <scope>NUCLEOTIDE SEQUENCE [LARGE SCALE GENOMIC DNA]</scope>
    <source>
        <strain evidence="5">KIB-2018</strain>
        <tissue evidence="5">Leaf</tissue>
    </source>
</reference>
<evidence type="ECO:0000256" key="3">
    <source>
        <dbReference type="ARBA" id="ARBA00022691"/>
    </source>
</evidence>
<proteinExistence type="predicted"/>
<dbReference type="Proteomes" id="UP001159364">
    <property type="component" value="Linkage Group LG05"/>
</dbReference>
<dbReference type="GO" id="GO:0016279">
    <property type="term" value="F:protein-lysine N-methyltransferase activity"/>
    <property type="evidence" value="ECO:0007669"/>
    <property type="project" value="TreeGrafter"/>
</dbReference>